<comment type="caution">
    <text evidence="2">The sequence shown here is derived from an EMBL/GenBank/DDBJ whole genome shotgun (WGS) entry which is preliminary data.</text>
</comment>
<gene>
    <name evidence="2" type="ORF">I5M27_13610</name>
</gene>
<dbReference type="EMBL" id="JAEHFX010000007">
    <property type="protein sequence ID" value="MBK0404026.1"/>
    <property type="molecule type" value="Genomic_DNA"/>
</dbReference>
<dbReference type="PRINTS" id="PR00111">
    <property type="entry name" value="ABHYDROLASE"/>
</dbReference>
<keyword evidence="3" id="KW-1185">Reference proteome</keyword>
<name>A0ABS1C3Q3_9BACT</name>
<reference evidence="2 3" key="1">
    <citation type="submission" date="2020-12" db="EMBL/GenBank/DDBJ databases">
        <title>Bacterial novel species Adhaeribacter sp. BT258 isolated from soil.</title>
        <authorList>
            <person name="Jung H.-Y."/>
        </authorList>
    </citation>
    <scope>NUCLEOTIDE SEQUENCE [LARGE SCALE GENOMIC DNA]</scope>
    <source>
        <strain evidence="2 3">BT258</strain>
    </source>
</reference>
<proteinExistence type="predicted"/>
<dbReference type="RefSeq" id="WP_200506865.1">
    <property type="nucleotide sequence ID" value="NZ_JAEHFX010000007.1"/>
</dbReference>
<evidence type="ECO:0000259" key="1">
    <source>
        <dbReference type="Pfam" id="PF00561"/>
    </source>
</evidence>
<dbReference type="PANTHER" id="PTHR43798">
    <property type="entry name" value="MONOACYLGLYCEROL LIPASE"/>
    <property type="match status" value="1"/>
</dbReference>
<evidence type="ECO:0000313" key="3">
    <source>
        <dbReference type="Proteomes" id="UP000644147"/>
    </source>
</evidence>
<protein>
    <submittedName>
        <fullName evidence="2">Alpha/beta fold hydrolase</fullName>
    </submittedName>
</protein>
<dbReference type="Gene3D" id="3.40.50.1820">
    <property type="entry name" value="alpha/beta hydrolase"/>
    <property type="match status" value="1"/>
</dbReference>
<dbReference type="InterPro" id="IPR050266">
    <property type="entry name" value="AB_hydrolase_sf"/>
</dbReference>
<keyword evidence="2" id="KW-0378">Hydrolase</keyword>
<dbReference type="InterPro" id="IPR029058">
    <property type="entry name" value="AB_hydrolase_fold"/>
</dbReference>
<dbReference type="Proteomes" id="UP000644147">
    <property type="component" value="Unassembled WGS sequence"/>
</dbReference>
<feature type="domain" description="AB hydrolase-1" evidence="1">
    <location>
        <begin position="4"/>
        <end position="107"/>
    </location>
</feature>
<dbReference type="InterPro" id="IPR000073">
    <property type="entry name" value="AB_hydrolase_1"/>
</dbReference>
<accession>A0ABS1C3Q3</accession>
<organism evidence="2 3">
    <name type="scientific">Adhaeribacter terrigena</name>
    <dbReference type="NCBI Taxonomy" id="2793070"/>
    <lineage>
        <taxon>Bacteria</taxon>
        <taxon>Pseudomonadati</taxon>
        <taxon>Bacteroidota</taxon>
        <taxon>Cytophagia</taxon>
        <taxon>Cytophagales</taxon>
        <taxon>Hymenobacteraceae</taxon>
        <taxon>Adhaeribacter</taxon>
    </lineage>
</organism>
<evidence type="ECO:0000313" key="2">
    <source>
        <dbReference type="EMBL" id="MBK0404026.1"/>
    </source>
</evidence>
<dbReference type="SUPFAM" id="SSF53474">
    <property type="entry name" value="alpha/beta-Hydrolases"/>
    <property type="match status" value="1"/>
</dbReference>
<dbReference type="Pfam" id="PF00561">
    <property type="entry name" value="Abhydrolase_1"/>
    <property type="match status" value="1"/>
</dbReference>
<sequence length="228" mass="25648">MEKLLLLHGALGCQTGFNALKAALSEHYEVYCLDFYGHGSEAFSTEPFKIEGFSEQVFNWLEENKIEAISIFGYSMGGYVALHLAARYPEKVKRIFTLATKFDWTEASAEKETKLLDPDKIEAKVPMFASELSERHGAHLWKNVLRKTAEMMLGLGRQKALSEEELAQIEIPVLVSVGDRDPMVSLEETVAVSKQLKNAALLVLPNTVHPLEKIPVVRLVFECRQFFG</sequence>
<dbReference type="GO" id="GO:0016787">
    <property type="term" value="F:hydrolase activity"/>
    <property type="evidence" value="ECO:0007669"/>
    <property type="project" value="UniProtKB-KW"/>
</dbReference>